<comment type="caution">
    <text evidence="1">The sequence shown here is derived from an EMBL/GenBank/DDBJ whole genome shotgun (WGS) entry which is preliminary data.</text>
</comment>
<name>A0ABS7BNL0_9SPHN</name>
<dbReference type="EMBL" id="JAHXZN010000002">
    <property type="protein sequence ID" value="MBW6531042.1"/>
    <property type="molecule type" value="Genomic_DNA"/>
</dbReference>
<protein>
    <submittedName>
        <fullName evidence="1">Uncharacterized protein</fullName>
    </submittedName>
</protein>
<organism evidence="1 2">
    <name type="scientific">Sphingomonas citri</name>
    <dbReference type="NCBI Taxonomy" id="2862499"/>
    <lineage>
        <taxon>Bacteria</taxon>
        <taxon>Pseudomonadati</taxon>
        <taxon>Pseudomonadota</taxon>
        <taxon>Alphaproteobacteria</taxon>
        <taxon>Sphingomonadales</taxon>
        <taxon>Sphingomonadaceae</taxon>
        <taxon>Sphingomonas</taxon>
    </lineage>
</organism>
<sequence length="109" mass="11942">MQRYFFSLRIALLVIVAGVAVSAIDLATRGFVVVYDPRALIAGAVLEDGLGARRRPLHAFARGYWATRPAFDGMVRLLCRSGREVLRGDVRPGEQTSYTVTAEDCRKGG</sequence>
<evidence type="ECO:0000313" key="2">
    <source>
        <dbReference type="Proteomes" id="UP000759103"/>
    </source>
</evidence>
<keyword evidence="2" id="KW-1185">Reference proteome</keyword>
<gene>
    <name evidence="1" type="ORF">KZ820_09880</name>
</gene>
<dbReference type="Proteomes" id="UP000759103">
    <property type="component" value="Unassembled WGS sequence"/>
</dbReference>
<accession>A0ABS7BNL0</accession>
<proteinExistence type="predicted"/>
<dbReference type="RefSeq" id="WP_219748442.1">
    <property type="nucleotide sequence ID" value="NZ_JAHXZN010000002.1"/>
</dbReference>
<reference evidence="1 2" key="1">
    <citation type="submission" date="2021-07" db="EMBL/GenBank/DDBJ databases">
        <title>Sphingomonas sp.</title>
        <authorList>
            <person name="Feng G."/>
            <person name="Li J."/>
            <person name="Pan M."/>
        </authorList>
    </citation>
    <scope>NUCLEOTIDE SEQUENCE [LARGE SCALE GENOMIC DNA]</scope>
    <source>
        <strain evidence="1 2">RRHST34</strain>
    </source>
</reference>
<evidence type="ECO:0000313" key="1">
    <source>
        <dbReference type="EMBL" id="MBW6531042.1"/>
    </source>
</evidence>